<dbReference type="SMART" id="SM00854">
    <property type="entry name" value="PGA_cap"/>
    <property type="match status" value="1"/>
</dbReference>
<keyword evidence="6" id="KW-1185">Reference proteome</keyword>
<evidence type="ECO:0000256" key="1">
    <source>
        <dbReference type="ARBA" id="ARBA00005662"/>
    </source>
</evidence>
<gene>
    <name evidence="5" type="ORF">ID810_08375</name>
</gene>
<feature type="region of interest" description="Disordered" evidence="2">
    <location>
        <begin position="64"/>
        <end position="93"/>
    </location>
</feature>
<feature type="transmembrane region" description="Helical" evidence="3">
    <location>
        <begin position="33"/>
        <end position="54"/>
    </location>
</feature>
<proteinExistence type="inferred from homology"/>
<accession>A0A7T0LJ89</accession>
<dbReference type="AlphaFoldDB" id="A0A7T0LJ89"/>
<dbReference type="SUPFAM" id="SSF56300">
    <property type="entry name" value="Metallo-dependent phosphatases"/>
    <property type="match status" value="1"/>
</dbReference>
<dbReference type="Gene3D" id="3.60.21.10">
    <property type="match status" value="1"/>
</dbReference>
<comment type="similarity">
    <text evidence="1">Belongs to the CapA family.</text>
</comment>
<evidence type="ECO:0000313" key="6">
    <source>
        <dbReference type="Proteomes" id="UP000594637"/>
    </source>
</evidence>
<dbReference type="Pfam" id="PF09587">
    <property type="entry name" value="PGA_cap"/>
    <property type="match status" value="1"/>
</dbReference>
<keyword evidence="3" id="KW-1133">Transmembrane helix</keyword>
<feature type="domain" description="Capsule synthesis protein CapA" evidence="4">
    <location>
        <begin position="97"/>
        <end position="346"/>
    </location>
</feature>
<dbReference type="InterPro" id="IPR052169">
    <property type="entry name" value="CW_Biosynth-Accessory"/>
</dbReference>
<evidence type="ECO:0000256" key="3">
    <source>
        <dbReference type="SAM" id="Phobius"/>
    </source>
</evidence>
<keyword evidence="3" id="KW-0812">Transmembrane</keyword>
<dbReference type="Proteomes" id="UP000594637">
    <property type="component" value="Chromosome"/>
</dbReference>
<dbReference type="InterPro" id="IPR019079">
    <property type="entry name" value="Capsule_synth_CapA"/>
</dbReference>
<dbReference type="PANTHER" id="PTHR33393:SF13">
    <property type="entry name" value="PGA BIOSYNTHESIS PROTEIN CAPA"/>
    <property type="match status" value="1"/>
</dbReference>
<dbReference type="PANTHER" id="PTHR33393">
    <property type="entry name" value="POLYGLUTAMINE SYNTHESIS ACCESSORY PROTEIN RV0574C-RELATED"/>
    <property type="match status" value="1"/>
</dbReference>
<protein>
    <submittedName>
        <fullName evidence="5">CapA family protein</fullName>
    </submittedName>
</protein>
<name>A0A7T0LJ89_9ACTO</name>
<evidence type="ECO:0000313" key="5">
    <source>
        <dbReference type="EMBL" id="QPL04784.1"/>
    </source>
</evidence>
<dbReference type="RefSeq" id="WP_166856717.1">
    <property type="nucleotide sequence ID" value="NZ_CP063989.1"/>
</dbReference>
<organism evidence="5 6">
    <name type="scientific">Actinomyces respiraculi</name>
    <dbReference type="NCBI Taxonomy" id="2744574"/>
    <lineage>
        <taxon>Bacteria</taxon>
        <taxon>Bacillati</taxon>
        <taxon>Actinomycetota</taxon>
        <taxon>Actinomycetes</taxon>
        <taxon>Actinomycetales</taxon>
        <taxon>Actinomycetaceae</taxon>
        <taxon>Actinomyces</taxon>
    </lineage>
</organism>
<dbReference type="InterPro" id="IPR029052">
    <property type="entry name" value="Metallo-depent_PP-like"/>
</dbReference>
<dbReference type="KEGG" id="arep:ID810_08375"/>
<sequence length="453" mass="46578">MSSRTRGLSSTSASVRAGGGRARRHGAAVRRPWWRAAVVLLLVLGVATAGALALRERLDGGAVSLPPTASPSPTAAAPAPSPTPSPTPEPVPDVRFTIGYAGDVLTHMPVIEDTAGGGGDIAPLIAGAVPWTAGVDLALCGMELPVSPIGVASGYPVFASVPAVVTALAASGYDGCATASNHAWDQGFEGVLATADQLAAHGMGYAGTNRSEAEAATGYQLYTLEREGVSVTVAQISTTYSLNGFVADPAWAVDLNDVATVEARARAARAAGADVVVLHTQIGEEYLLEPVDAQREYAAAVAATGQVDLLLGAHPHVPQTNELLPGGPGGRGMWVSYSAGNFLSNQSEAQSTVMAGIGLFVWADVVVSTAVDGSREARVEALHWHPFTVDNDGGHRIIDLAAAQRGEVPEGCTLSEWEIARRWEAVMATVNNATYSDEVPSPTGDGPVALPRS</sequence>
<feature type="compositionally biased region" description="Pro residues" evidence="2">
    <location>
        <begin position="79"/>
        <end position="91"/>
    </location>
</feature>
<reference evidence="5 6" key="1">
    <citation type="submission" date="2020-11" db="EMBL/GenBank/DDBJ databases">
        <title>Actinomyces sp. ZJ750.</title>
        <authorList>
            <person name="Zhou J."/>
        </authorList>
    </citation>
    <scope>NUCLEOTIDE SEQUENCE [LARGE SCALE GENOMIC DNA]</scope>
    <source>
        <strain evidence="5 6">ZJ750</strain>
    </source>
</reference>
<evidence type="ECO:0000259" key="4">
    <source>
        <dbReference type="SMART" id="SM00854"/>
    </source>
</evidence>
<feature type="region of interest" description="Disordered" evidence="2">
    <location>
        <begin position="1"/>
        <end position="26"/>
    </location>
</feature>
<dbReference type="EMBL" id="CP063989">
    <property type="protein sequence ID" value="QPL04784.1"/>
    <property type="molecule type" value="Genomic_DNA"/>
</dbReference>
<keyword evidence="3" id="KW-0472">Membrane</keyword>
<evidence type="ECO:0000256" key="2">
    <source>
        <dbReference type="SAM" id="MobiDB-lite"/>
    </source>
</evidence>